<dbReference type="SUPFAM" id="SSF53448">
    <property type="entry name" value="Nucleotide-diphospho-sugar transferases"/>
    <property type="match status" value="1"/>
</dbReference>
<comment type="caution">
    <text evidence="1">The sequence shown here is derived from an EMBL/GenBank/DDBJ whole genome shotgun (WGS) entry which is preliminary data.</text>
</comment>
<gene>
    <name evidence="1" type="ORF">JAZ07_01270</name>
</gene>
<proteinExistence type="predicted"/>
<dbReference type="Gene3D" id="3.90.550.10">
    <property type="entry name" value="Spore Coat Polysaccharide Biosynthesis Protein SpsA, Chain A"/>
    <property type="match status" value="1"/>
</dbReference>
<evidence type="ECO:0000313" key="2">
    <source>
        <dbReference type="Proteomes" id="UP000886667"/>
    </source>
</evidence>
<sequence length="239" mass="28374">MKKPLKIFVGWDSRLGIVNDVAISSIKKHAPHAEVYPLKQFQLRDSKIYNRPVDNKASTEFTITRFLPPALCYYEGYSMFMDCDMILTTDIHKILDECDLDKTINCVKHDYSKFEQNGNHGTVKMDGRHQEIYPRKNWSSVMVFNNAKCKETLTPDYINQAEPKHLHRMTWANEDIGEIQHRWNYLVGYHTDEDYSLIHWTDGGPWFDDYRDPPLSDLWYNELFDHFEAKKLYNIERKL</sequence>
<dbReference type="EMBL" id="JAEPCM010000016">
    <property type="protein sequence ID" value="MCG7944957.1"/>
    <property type="molecule type" value="Genomic_DNA"/>
</dbReference>
<evidence type="ECO:0000313" key="1">
    <source>
        <dbReference type="EMBL" id="MCG7944957.1"/>
    </source>
</evidence>
<dbReference type="Proteomes" id="UP000886667">
    <property type="component" value="Unassembled WGS sequence"/>
</dbReference>
<protein>
    <submittedName>
        <fullName evidence="1">Glycosyltransferase</fullName>
    </submittedName>
</protein>
<dbReference type="PANTHER" id="PTHR35105">
    <property type="entry name" value="EXPRESSED PROTEIN"/>
    <property type="match status" value="1"/>
</dbReference>
<dbReference type="InterPro" id="IPR029044">
    <property type="entry name" value="Nucleotide-diphossugar_trans"/>
</dbReference>
<reference evidence="1" key="1">
    <citation type="journal article" date="2021" name="Proc. Natl. Acad. Sci. U.S.A.">
        <title>Global biogeography of chemosynthetic symbionts reveals both localized and globally distributed symbiont groups. .</title>
        <authorList>
            <person name="Osvatic J.T."/>
            <person name="Wilkins L.G.E."/>
            <person name="Leibrecht L."/>
            <person name="Leray M."/>
            <person name="Zauner S."/>
            <person name="Polzin J."/>
            <person name="Camacho Y."/>
            <person name="Gros O."/>
            <person name="van Gils J.A."/>
            <person name="Eisen J.A."/>
            <person name="Petersen J.M."/>
            <person name="Yuen B."/>
        </authorList>
    </citation>
    <scope>NUCLEOTIDE SEQUENCE</scope>
    <source>
        <strain evidence="1">MAGclacostrist064TRANS</strain>
    </source>
</reference>
<dbReference type="PANTHER" id="PTHR35105:SF2">
    <property type="entry name" value="PROTEIN CDI"/>
    <property type="match status" value="1"/>
</dbReference>
<accession>A0A9E4K9Q3</accession>
<name>A0A9E4K9Q3_9GAMM</name>
<organism evidence="1 2">
    <name type="scientific">Candidatus Thiodiazotropha taylori</name>
    <dbReference type="NCBI Taxonomy" id="2792791"/>
    <lineage>
        <taxon>Bacteria</taxon>
        <taxon>Pseudomonadati</taxon>
        <taxon>Pseudomonadota</taxon>
        <taxon>Gammaproteobacteria</taxon>
        <taxon>Chromatiales</taxon>
        <taxon>Sedimenticolaceae</taxon>
        <taxon>Candidatus Thiodiazotropha</taxon>
    </lineage>
</organism>
<dbReference type="AlphaFoldDB" id="A0A9E4K9Q3"/>